<proteinExistence type="inferred from homology"/>
<dbReference type="SUPFAM" id="SSF56112">
    <property type="entry name" value="Protein kinase-like (PK-like)"/>
    <property type="match status" value="1"/>
</dbReference>
<protein>
    <submittedName>
        <fullName evidence="4">Ser/Thr protein kinase RdoA involved in Cpx stress response, MazF antagonist</fullName>
    </submittedName>
</protein>
<keyword evidence="5" id="KW-1185">Reference proteome</keyword>
<comment type="similarity">
    <text evidence="1">Belongs to the pseudomonas-type ThrB family.</text>
</comment>
<gene>
    <name evidence="3" type="ORF">AF333_20675</name>
    <name evidence="4" type="ORF">SAMN04487909_15130</name>
</gene>
<evidence type="ECO:0000313" key="6">
    <source>
        <dbReference type="Proteomes" id="UP000182836"/>
    </source>
</evidence>
<reference evidence="4 6" key="2">
    <citation type="submission" date="2016-10" db="EMBL/GenBank/DDBJ databases">
        <authorList>
            <person name="de Groot N.N."/>
        </authorList>
    </citation>
    <scope>NUCLEOTIDE SEQUENCE [LARGE SCALE GENOMIC DNA]</scope>
    <source>
        <strain evidence="4 6">DSM 2895</strain>
    </source>
</reference>
<dbReference type="InterPro" id="IPR050249">
    <property type="entry name" value="Pseudomonas-type_ThrB"/>
</dbReference>
<dbReference type="PATRIC" id="fig|47500.8.peg.6014"/>
<evidence type="ECO:0000256" key="1">
    <source>
        <dbReference type="ARBA" id="ARBA00038240"/>
    </source>
</evidence>
<feature type="domain" description="Aminoglycoside phosphotransferase" evidence="2">
    <location>
        <begin position="22"/>
        <end position="269"/>
    </location>
</feature>
<evidence type="ECO:0000313" key="4">
    <source>
        <dbReference type="EMBL" id="SDK37488.1"/>
    </source>
</evidence>
<reference evidence="3 5" key="1">
    <citation type="submission" date="2015-07" db="EMBL/GenBank/DDBJ databases">
        <title>Fjat-14205 dsm 2895.</title>
        <authorList>
            <person name="Liu B."/>
            <person name="Wang J."/>
            <person name="Zhu Y."/>
            <person name="Liu G."/>
            <person name="Chen Q."/>
            <person name="Chen Z."/>
            <person name="Lan J."/>
            <person name="Che J."/>
            <person name="Ge C."/>
            <person name="Shi H."/>
            <person name="Pan Z."/>
            <person name="Liu X."/>
        </authorList>
    </citation>
    <scope>NUCLEOTIDE SEQUENCE [LARGE SCALE GENOMIC DNA]</scope>
    <source>
        <strain evidence="3 5">DSM 2895</strain>
    </source>
</reference>
<dbReference type="EMBL" id="FNED01000051">
    <property type="protein sequence ID" value="SDK37488.1"/>
    <property type="molecule type" value="Genomic_DNA"/>
</dbReference>
<dbReference type="RefSeq" id="WP_043065426.1">
    <property type="nucleotide sequence ID" value="NZ_BJOA01000340.1"/>
</dbReference>
<evidence type="ECO:0000313" key="5">
    <source>
        <dbReference type="Proteomes" id="UP000037269"/>
    </source>
</evidence>
<keyword evidence="4" id="KW-0418">Kinase</keyword>
<name>A0A0D1YCE9_ANEMI</name>
<keyword evidence="4" id="KW-0808">Transferase</keyword>
<dbReference type="Gene3D" id="3.90.1200.10">
    <property type="match status" value="1"/>
</dbReference>
<dbReference type="PANTHER" id="PTHR21064">
    <property type="entry name" value="AMINOGLYCOSIDE PHOSPHOTRANSFERASE DOMAIN-CONTAINING PROTEIN-RELATED"/>
    <property type="match status" value="1"/>
</dbReference>
<dbReference type="InterPro" id="IPR002575">
    <property type="entry name" value="Aminoglycoside_PTrfase"/>
</dbReference>
<dbReference type="GO" id="GO:0019202">
    <property type="term" value="F:amino acid kinase activity"/>
    <property type="evidence" value="ECO:0007669"/>
    <property type="project" value="TreeGrafter"/>
</dbReference>
<dbReference type="STRING" id="47500.AF333_20675"/>
<organism evidence="3 5">
    <name type="scientific">Aneurinibacillus migulanus</name>
    <name type="common">Bacillus migulanus</name>
    <dbReference type="NCBI Taxonomy" id="47500"/>
    <lineage>
        <taxon>Bacteria</taxon>
        <taxon>Bacillati</taxon>
        <taxon>Bacillota</taxon>
        <taxon>Bacilli</taxon>
        <taxon>Bacillales</taxon>
        <taxon>Paenibacillaceae</taxon>
        <taxon>Aneurinibacillus group</taxon>
        <taxon>Aneurinibacillus</taxon>
    </lineage>
</organism>
<dbReference type="AlphaFoldDB" id="A0A0D1YCE9"/>
<sequence>MLSEKLQNEIQEKYKIGDINRVTRLAGGYWNTVLRLETNINDYVLRISHPTTNIERLNYEHQLVELIHAHVKEVPLPICSESGTTFISYKHKLITLFPFIEGHLAEPNHDSARKNAAKMLAKLHLVSLQYPDFPQKPGHQSINNLNWNLNYMWDWTFLAQLFFANNEGIENKLNSISSKLEEDCIKEINRQKKLIKAEKEEIQEWVNDVKQDGQFLISGVIHGDFYAGNILTKSNGEITAVIDWDECCREWFIYELARTIWEFCQDSNENKLDVSKANSFIQDYKLAGGPVPEREFYLIIPFIRYVRLIEILFYIQQGLKGQEWDPEYTLHNLKALINLKAQTIL</sequence>
<dbReference type="Gene3D" id="3.30.200.20">
    <property type="entry name" value="Phosphorylase Kinase, domain 1"/>
    <property type="match status" value="1"/>
</dbReference>
<dbReference type="Proteomes" id="UP000037269">
    <property type="component" value="Unassembled WGS sequence"/>
</dbReference>
<dbReference type="Pfam" id="PF01636">
    <property type="entry name" value="APH"/>
    <property type="match status" value="1"/>
</dbReference>
<dbReference type="Proteomes" id="UP000182836">
    <property type="component" value="Unassembled WGS sequence"/>
</dbReference>
<dbReference type="InterPro" id="IPR011009">
    <property type="entry name" value="Kinase-like_dom_sf"/>
</dbReference>
<dbReference type="PANTHER" id="PTHR21064:SF6">
    <property type="entry name" value="AMINOGLYCOSIDE PHOSPHOTRANSFERASE DOMAIN-CONTAINING PROTEIN"/>
    <property type="match status" value="1"/>
</dbReference>
<dbReference type="EMBL" id="LGUG01000004">
    <property type="protein sequence ID" value="KON97521.1"/>
    <property type="molecule type" value="Genomic_DNA"/>
</dbReference>
<evidence type="ECO:0000313" key="3">
    <source>
        <dbReference type="EMBL" id="KON97521.1"/>
    </source>
</evidence>
<dbReference type="OrthoDB" id="9800774at2"/>
<accession>A0A0D1YCE9</accession>
<dbReference type="GeneID" id="42307569"/>
<evidence type="ECO:0000259" key="2">
    <source>
        <dbReference type="Pfam" id="PF01636"/>
    </source>
</evidence>